<dbReference type="Pfam" id="PF01541">
    <property type="entry name" value="GIY-YIG"/>
    <property type="match status" value="1"/>
</dbReference>
<dbReference type="SMART" id="SM00465">
    <property type="entry name" value="GIYc"/>
    <property type="match status" value="1"/>
</dbReference>
<reference evidence="3 4" key="1">
    <citation type="journal article" date="2016" name="Nat. Commun.">
        <title>Thousands of microbial genomes shed light on interconnected biogeochemical processes in an aquifer system.</title>
        <authorList>
            <person name="Anantharaman K."/>
            <person name="Brown C.T."/>
            <person name="Hug L.A."/>
            <person name="Sharon I."/>
            <person name="Castelle C.J."/>
            <person name="Probst A.J."/>
            <person name="Thomas B.C."/>
            <person name="Singh A."/>
            <person name="Wilkins M.J."/>
            <person name="Karaoz U."/>
            <person name="Brodie E.L."/>
            <person name="Williams K.H."/>
            <person name="Hubbard S.S."/>
            <person name="Banfield J.F."/>
        </authorList>
    </citation>
    <scope>NUCLEOTIDE SEQUENCE [LARGE SCALE GENOMIC DNA]</scope>
</reference>
<gene>
    <name evidence="3" type="ORF">A2112_01875</name>
</gene>
<dbReference type="GO" id="GO:0009380">
    <property type="term" value="C:excinuclease repair complex"/>
    <property type="evidence" value="ECO:0007669"/>
    <property type="project" value="TreeGrafter"/>
</dbReference>
<dbReference type="InterPro" id="IPR047296">
    <property type="entry name" value="GIY-YIG_UvrC_Cho"/>
</dbReference>
<dbReference type="PANTHER" id="PTHR30562:SF1">
    <property type="entry name" value="UVRABC SYSTEM PROTEIN C"/>
    <property type="match status" value="1"/>
</dbReference>
<dbReference type="InterPro" id="IPR038476">
    <property type="entry name" value="UvrC_RNase_H_dom_sf"/>
</dbReference>
<feature type="domain" description="UvrC family homology region profile" evidence="2">
    <location>
        <begin position="165"/>
        <end position="374"/>
    </location>
</feature>
<feature type="domain" description="GIY-YIG" evidence="1">
    <location>
        <begin position="19"/>
        <end position="95"/>
    </location>
</feature>
<evidence type="ECO:0000313" key="4">
    <source>
        <dbReference type="Proteomes" id="UP000177091"/>
    </source>
</evidence>
<dbReference type="Pfam" id="PF08459">
    <property type="entry name" value="UvrC_RNaseH_dom"/>
    <property type="match status" value="1"/>
</dbReference>
<dbReference type="InterPro" id="IPR050066">
    <property type="entry name" value="UvrABC_protein_C"/>
</dbReference>
<dbReference type="SUPFAM" id="SSF82771">
    <property type="entry name" value="GIY-YIG endonuclease"/>
    <property type="match status" value="1"/>
</dbReference>
<dbReference type="GO" id="GO:0006289">
    <property type="term" value="P:nucleotide-excision repair"/>
    <property type="evidence" value="ECO:0007669"/>
    <property type="project" value="InterPro"/>
</dbReference>
<dbReference type="InterPro" id="IPR001162">
    <property type="entry name" value="UvrC_RNase_H_dom"/>
</dbReference>
<comment type="caution">
    <text evidence="3">The sequence shown here is derived from an EMBL/GenBank/DDBJ whole genome shotgun (WGS) entry which is preliminary data.</text>
</comment>
<proteinExistence type="predicted"/>
<dbReference type="Gene3D" id="3.40.1440.10">
    <property type="entry name" value="GIY-YIG endonuclease"/>
    <property type="match status" value="1"/>
</dbReference>
<name>A0A1F7WL78_9BACT</name>
<evidence type="ECO:0008006" key="5">
    <source>
        <dbReference type="Google" id="ProtNLM"/>
    </source>
</evidence>
<dbReference type="GO" id="GO:0009381">
    <property type="term" value="F:excinuclease ABC activity"/>
    <property type="evidence" value="ECO:0007669"/>
    <property type="project" value="InterPro"/>
</dbReference>
<dbReference type="PROSITE" id="PS50165">
    <property type="entry name" value="UVRC"/>
    <property type="match status" value="1"/>
</dbReference>
<evidence type="ECO:0000259" key="2">
    <source>
        <dbReference type="PROSITE" id="PS50165"/>
    </source>
</evidence>
<dbReference type="Proteomes" id="UP000177091">
    <property type="component" value="Unassembled WGS sequence"/>
</dbReference>
<organism evidence="3 4">
    <name type="scientific">Candidatus Woesebacteria bacterium GWA1_42_12</name>
    <dbReference type="NCBI Taxonomy" id="1802472"/>
    <lineage>
        <taxon>Bacteria</taxon>
        <taxon>Candidatus Woeseibacteriota</taxon>
    </lineage>
</organism>
<dbReference type="InterPro" id="IPR000305">
    <property type="entry name" value="GIY-YIG_endonuc"/>
</dbReference>
<evidence type="ECO:0000259" key="1">
    <source>
        <dbReference type="PROSITE" id="PS50164"/>
    </source>
</evidence>
<sequence>MKNLRKIKLEARVYKRLPQEPGIYVFWRKGTPLYVGKAINLRNRVSSYFAADLLPKTSRMLASANFISYIPVTSELEALLLEARMVKLFKPHYNSALKDDKSPLYIKITDDYYPAVLTARVDQLKKGTKASYGPFPSSNNVRFVLKSLRRIFPFAEHKLGKRKCIYAHIGLCNPCPNEIENEKSPKEKKALRRRYLANIRYLKEVLSGKVERVKKDLRKNMKRASFLENYEEALGYREAINKFAYITQPITDVGEFLKNPNLAEDIRGKELQSLKVLLEKNAIQSSKLSRIECYDIAHLAGTNPTASMVTFINGAKDPSLYRHFRIRRAKAFDDISALSEVAKRRINYLKSWGKPDLIVVDGGKGQVSIFRNTFEKEGIPVIGISKRREALVIPKKKYATNTFVEIILEPGHILSLISRLRDEAHRFARRYHHKLVSKTLS</sequence>
<dbReference type="InterPro" id="IPR035901">
    <property type="entry name" value="GIY-YIG_endonuc_sf"/>
</dbReference>
<dbReference type="PROSITE" id="PS50164">
    <property type="entry name" value="GIY_YIG"/>
    <property type="match status" value="1"/>
</dbReference>
<dbReference type="EMBL" id="MGFK01000034">
    <property type="protein sequence ID" value="OGM03583.1"/>
    <property type="molecule type" value="Genomic_DNA"/>
</dbReference>
<dbReference type="CDD" id="cd10434">
    <property type="entry name" value="GIY-YIG_UvrC_Cho"/>
    <property type="match status" value="1"/>
</dbReference>
<evidence type="ECO:0000313" key="3">
    <source>
        <dbReference type="EMBL" id="OGM03583.1"/>
    </source>
</evidence>
<dbReference type="PANTHER" id="PTHR30562">
    <property type="entry name" value="UVRC/OXIDOREDUCTASE"/>
    <property type="match status" value="1"/>
</dbReference>
<dbReference type="AlphaFoldDB" id="A0A1F7WL78"/>
<dbReference type="Gene3D" id="3.30.420.340">
    <property type="entry name" value="UvrC, RNAse H endonuclease domain"/>
    <property type="match status" value="1"/>
</dbReference>
<accession>A0A1F7WL78</accession>
<protein>
    <recommendedName>
        <fullName evidence="5">Excinuclease ABC subunit C</fullName>
    </recommendedName>
</protein>